<evidence type="ECO:0000313" key="2">
    <source>
        <dbReference type="Proteomes" id="UP000231259"/>
    </source>
</evidence>
<sequence>MKARRDLAFVKKMSAGRKLRYQMGLALRIDPPHLSQMYGDLSAVHKRGQSSLRNERLTL</sequence>
<protein>
    <submittedName>
        <fullName evidence="1">Uncharacterized protein</fullName>
    </submittedName>
</protein>
<keyword evidence="2" id="KW-1185">Reference proteome</keyword>
<dbReference type="EMBL" id="AWWI01000083">
    <property type="protein sequence ID" value="PIL19831.1"/>
    <property type="molecule type" value="Genomic_DNA"/>
</dbReference>
<gene>
    <name evidence="1" type="ORF">P775_12600</name>
</gene>
<dbReference type="AlphaFoldDB" id="A0A2G8REL3"/>
<accession>A0A2G8REL3</accession>
<proteinExistence type="predicted"/>
<evidence type="ECO:0000313" key="1">
    <source>
        <dbReference type="EMBL" id="PIL19831.1"/>
    </source>
</evidence>
<reference evidence="1 2" key="1">
    <citation type="submission" date="2013-09" db="EMBL/GenBank/DDBJ databases">
        <title>Genome sequencing of Phaeobacter antarcticus sp. nov. SM1211.</title>
        <authorList>
            <person name="Zhang X.-Y."/>
            <person name="Liu C."/>
            <person name="Chen X.-L."/>
            <person name="Xie B.-B."/>
            <person name="Qin Q.-L."/>
            <person name="Rong J.-C."/>
            <person name="Zhang Y.-Z."/>
        </authorList>
    </citation>
    <scope>NUCLEOTIDE SEQUENCE [LARGE SCALE GENOMIC DNA]</scope>
    <source>
        <strain evidence="1 2">SM1211</strain>
    </source>
</reference>
<comment type="caution">
    <text evidence="1">The sequence shown here is derived from an EMBL/GenBank/DDBJ whole genome shotgun (WGS) entry which is preliminary data.</text>
</comment>
<organism evidence="1 2">
    <name type="scientific">Puniceibacterium antarcticum</name>
    <dbReference type="NCBI Taxonomy" id="1206336"/>
    <lineage>
        <taxon>Bacteria</taxon>
        <taxon>Pseudomonadati</taxon>
        <taxon>Pseudomonadota</taxon>
        <taxon>Alphaproteobacteria</taxon>
        <taxon>Rhodobacterales</taxon>
        <taxon>Paracoccaceae</taxon>
        <taxon>Puniceibacterium</taxon>
    </lineage>
</organism>
<name>A0A2G8REL3_9RHOB</name>
<dbReference type="Proteomes" id="UP000231259">
    <property type="component" value="Unassembled WGS sequence"/>
</dbReference>